<sequence length="364" mass="37599">MTAPTAPAALHLVFGPPEHGVTRHALELAAAAGEPICHLDRPAPPTLGAVLQALSQEALPSGTPVHLHVTDRLLGATPADAAALVEGLAAVHPISVTLHDLPQPSDGPERFARRAAAYHRIAVAAISVQVSSRHERALLAAIAPAVRTVVVPLPVPGRPAARRSAAAAAVRTAPTVGILGYLYPGKGHAEVLAVLDQLGRDEVGLVALGGPSAGHDWLVDDLRHRAGGRALEITGYLDDEELDRRISAVTVPVVAPSHVSASGSLHRWIGCGRRPVTLDNPYTREVAELLPGSLVLTDDLSSAIAAALLRPATTWCDALRPSGFERAGCAAAAAAQSSAIRSAALRSATLRSAALRSAALRALR</sequence>
<evidence type="ECO:0008006" key="2">
    <source>
        <dbReference type="Google" id="ProtNLM"/>
    </source>
</evidence>
<name>A0AAU8DN64_9ACTN</name>
<dbReference type="SUPFAM" id="SSF53756">
    <property type="entry name" value="UDP-Glycosyltransferase/glycogen phosphorylase"/>
    <property type="match status" value="1"/>
</dbReference>
<protein>
    <recommendedName>
        <fullName evidence="2">Glycosyltransferase</fullName>
    </recommendedName>
</protein>
<organism evidence="1">
    <name type="scientific">Nakamurella sp. A5-74</name>
    <dbReference type="NCBI Taxonomy" id="3158264"/>
    <lineage>
        <taxon>Bacteria</taxon>
        <taxon>Bacillati</taxon>
        <taxon>Actinomycetota</taxon>
        <taxon>Actinomycetes</taxon>
        <taxon>Nakamurellales</taxon>
        <taxon>Nakamurellaceae</taxon>
        <taxon>Nakamurella</taxon>
    </lineage>
</organism>
<dbReference type="RefSeq" id="WP_353649195.1">
    <property type="nucleotide sequence ID" value="NZ_CP159218.1"/>
</dbReference>
<dbReference type="AlphaFoldDB" id="A0AAU8DN64"/>
<gene>
    <name evidence="1" type="ORF">ABLG96_20725</name>
</gene>
<reference evidence="1" key="1">
    <citation type="submission" date="2024-05" db="EMBL/GenBank/DDBJ databases">
        <authorList>
            <person name="Cai S.Y."/>
            <person name="Jin L.M."/>
            <person name="Li H.R."/>
        </authorList>
    </citation>
    <scope>NUCLEOTIDE SEQUENCE</scope>
    <source>
        <strain evidence="1">A5-74</strain>
    </source>
</reference>
<evidence type="ECO:0000313" key="1">
    <source>
        <dbReference type="EMBL" id="XCG63580.1"/>
    </source>
</evidence>
<dbReference type="EMBL" id="CP159218">
    <property type="protein sequence ID" value="XCG63580.1"/>
    <property type="molecule type" value="Genomic_DNA"/>
</dbReference>
<accession>A0AAU8DN64</accession>
<dbReference type="Gene3D" id="3.40.50.2000">
    <property type="entry name" value="Glycogen Phosphorylase B"/>
    <property type="match status" value="1"/>
</dbReference>
<proteinExistence type="predicted"/>